<name>O41142_PBCV1</name>
<reference evidence="1 2" key="1">
    <citation type="journal article" date="1995" name="Virology">
        <title>Analysis of 45 kb of DNA located at the left end of the chlorella virus PBCV-1 genome.</title>
        <authorList>
            <person name="Lu Z."/>
            <person name="Li Y."/>
            <person name="Zhang Y."/>
            <person name="Kutish G.F."/>
            <person name="Rock D.L."/>
            <person name="Van Etten J.L."/>
        </authorList>
    </citation>
    <scope>NUCLEOTIDE SEQUENCE [LARGE SCALE GENOMIC DNA]</scope>
</reference>
<accession>O41142</accession>
<organism evidence="1 2">
    <name type="scientific">Paramecium bursaria Chlorella virus 1</name>
    <name type="common">PBCV-1</name>
    <dbReference type="NCBI Taxonomy" id="10506"/>
    <lineage>
        <taxon>Viruses</taxon>
        <taxon>Varidnaviria</taxon>
        <taxon>Bamfordvirae</taxon>
        <taxon>Nucleocytoviricota</taxon>
        <taxon>Megaviricetes</taxon>
        <taxon>Algavirales</taxon>
        <taxon>Phycodnaviridae</taxon>
        <taxon>Chlorovirus</taxon>
        <taxon>Chlorovirus vanettense</taxon>
    </lineage>
</organism>
<dbReference type="EMBL" id="JF411744">
    <property type="protein sequence ID" value="AAC97041.1"/>
    <property type="molecule type" value="Genomic_DNA"/>
</dbReference>
<reference evidence="1 2" key="7">
    <citation type="journal article" date="2000" name="Virology">
        <title>Characterization of a beta-1,3-glucanase encoded by chlorella virus PBCV-1.</title>
        <authorList>
            <person name="Sun L."/>
            <person name="Gurnon J.R."/>
            <person name="Adams B.J."/>
            <person name="Graves M.V."/>
            <person name="Van Etten J.L."/>
        </authorList>
    </citation>
    <scope>NUCLEOTIDE SEQUENCE [LARGE SCALE GENOMIC DNA]</scope>
</reference>
<reference evidence="1 2" key="5">
    <citation type="journal article" date="1997" name="Virology">
        <title>Analysis of 74 kb of DNA located at the right end of the 330-kb chlorella virus PBCV-1 genome.</title>
        <authorList>
            <person name="Li Y."/>
            <person name="Lu Z."/>
            <person name="Sun L."/>
            <person name="Ropp S."/>
            <person name="Kutish G.F."/>
            <person name="Rock D.L."/>
            <person name="Van Etten J.L."/>
        </authorList>
    </citation>
    <scope>NUCLEOTIDE SEQUENCE [LARGE SCALE GENOMIC DNA]</scope>
</reference>
<evidence type="ECO:0000313" key="2">
    <source>
        <dbReference type="Proteomes" id="UP000000862"/>
    </source>
</evidence>
<dbReference type="KEGG" id="vg:918187"/>
<evidence type="ECO:0000313" key="1">
    <source>
        <dbReference type="EMBL" id="AAC97041.1"/>
    </source>
</evidence>
<reference evidence="1 2" key="4">
    <citation type="journal article" date="1996" name="Virology">
        <title>Analysis of 76 kb of the chlorella virus PBCV-1 330-kb genome: map positions 182 to 258.</title>
        <authorList>
            <person name="Kutish G.F."/>
            <person name="Li Y."/>
            <person name="Lu Z."/>
            <person name="Furuta M."/>
            <person name="Rock D.L."/>
            <person name="Van Etten J.L."/>
        </authorList>
    </citation>
    <scope>NUCLEOTIDE SEQUENCE [LARGE SCALE GENOMIC DNA]</scope>
</reference>
<reference evidence="1 2" key="3">
    <citation type="journal article" date="1996" name="Virology">
        <title>Analysis of 94 kb of the chlorella virus PBCV-1 330-kb genome: map positions 88 to 182.</title>
        <authorList>
            <person name="Lu Z."/>
            <person name="Li Y."/>
            <person name="Que Q."/>
            <person name="Kutish G.F."/>
            <person name="Rock D.L."/>
            <person name="Van Etten J.L."/>
        </authorList>
    </citation>
    <scope>NUCLEOTIDE SEQUENCE [LARGE SCALE GENOMIC DNA]</scope>
</reference>
<protein>
    <submittedName>
        <fullName evidence="1">Uncharacterized protein</fullName>
    </submittedName>
</protein>
<gene>
    <name evidence="1" type="primary">a660R</name>
</gene>
<proteinExistence type="predicted"/>
<reference evidence="1 2" key="6">
    <citation type="journal article" date="1999" name="Virology">
        <title>Chlorella virus PBCV-1 encodes a functional homospermidine synthase.</title>
        <authorList>
            <person name="Kaiser A."/>
            <person name="Vollmert M."/>
            <person name="Tholl D."/>
            <person name="Graves M.V."/>
            <person name="Gurnon J.R."/>
            <person name="Xing W."/>
            <person name="Lisec A.D."/>
            <person name="Nickerson K.W."/>
            <person name="Van Etten J.L."/>
        </authorList>
    </citation>
    <scope>NUCLEOTIDE SEQUENCE [LARGE SCALE GENOMIC DNA]</scope>
</reference>
<keyword evidence="2" id="KW-1185">Reference proteome</keyword>
<organismHost>
    <name type="scientific">Chlorella</name>
    <dbReference type="NCBI Taxonomy" id="3071"/>
</organismHost>
<sequence>MQHLQRMSYQHTDRFHRLQSFRYHHIQPPQENPHDRLQQHRFHPGSTKLVGHCLRVRRIRHQNSNHLACDTFLFRYQGGHPRHQHRMLSTLLSHNRTCFLSSCQERRTLL</sequence>
<dbReference type="PIR" id="T18162">
    <property type="entry name" value="T18162"/>
</dbReference>
<dbReference type="Proteomes" id="UP000000862">
    <property type="component" value="Segment"/>
</dbReference>
<dbReference type="RefSeq" id="NP_049016.1">
    <property type="nucleotide sequence ID" value="NC_000852.5"/>
</dbReference>
<dbReference type="GeneID" id="918187"/>
<reference evidence="1 2" key="2">
    <citation type="journal article" date="1995" name="Virology">
        <title>Analysis of 43 kb of the Chlorella virus PBCV-1 330-kb genome: map positions 45 to 88.</title>
        <authorList>
            <person name="Li Y."/>
            <person name="Lu Z."/>
            <person name="Burbank D.E."/>
            <person name="Kutish G.F."/>
            <person name="Rock D.L."/>
            <person name="Van Etten J.L."/>
        </authorList>
    </citation>
    <scope>NUCLEOTIDE SEQUENCE [LARGE SCALE GENOMIC DNA]</scope>
</reference>
<reference evidence="1 2" key="8">
    <citation type="journal article" date="2010" name="J. Virol.">
        <title>Microarray analysis of Paramecium bursaria chlorella virus 1 transcription.</title>
        <authorList>
            <person name="Yanai-Balser G.M."/>
            <person name="Duncan G.A."/>
            <person name="Eudy J.D."/>
            <person name="Wang D."/>
            <person name="Li X."/>
            <person name="Agarkova I.V."/>
            <person name="Dunigan D.D."/>
            <person name="Van Etten J.L."/>
        </authorList>
    </citation>
    <scope>NUCLEOTIDE SEQUENCE [LARGE SCALE GENOMIC DNA]</scope>
</reference>